<feature type="region of interest" description="Disordered" evidence="1">
    <location>
        <begin position="256"/>
        <end position="360"/>
    </location>
</feature>
<sequence length="360" mass="40332">MGGKNNYVLFTRLSSHIYIIQYIYIYIVLIIRHDNAEHLLMRYVQRRETKTPKVTSIVATVVRNNFRDYRCKYIICNVKKSKCDTYDIVRHDRRIRVYLQAVVVADLLADVFAARSGAHLSVCRAGNRAGGSALQRNVETEDEPLVTSSQVGPVDTSTGLHRLGRPRESYEQLPPARLATAQSELSPSHRTFAQFLRIVESRRELLSLGRCGYATRRSSPTAPLGHWFTGVSAVPRRSMRGRFPDAATKISVWYRRPDDDEDDEPRRAAHTHRPAPKLQRARKGVRKKKNNSRERKRSGRRSGGKSQSSAPGNAAPVKKEEGQEATRRGGPPRRGEVVTLSPAASSTPPRVGSAAAAQDQ</sequence>
<feature type="transmembrane region" description="Helical" evidence="2">
    <location>
        <begin position="15"/>
        <end position="32"/>
    </location>
</feature>
<reference evidence="3 4" key="1">
    <citation type="submission" date="2023-03" db="EMBL/GenBank/DDBJ databases">
        <title>High recombination rates correlate with genetic variation in Cardiocondyla obscurior ants.</title>
        <authorList>
            <person name="Errbii M."/>
        </authorList>
    </citation>
    <scope>NUCLEOTIDE SEQUENCE [LARGE SCALE GENOMIC DNA]</scope>
    <source>
        <strain evidence="3">Alpha-2009</strain>
        <tissue evidence="3">Whole body</tissue>
    </source>
</reference>
<gene>
    <name evidence="3" type="ORF">PUN28_015450</name>
</gene>
<dbReference type="EMBL" id="JADYXP020000017">
    <property type="protein sequence ID" value="KAL0106936.1"/>
    <property type="molecule type" value="Genomic_DNA"/>
</dbReference>
<name>A0AAW2EXI1_9HYME</name>
<evidence type="ECO:0000256" key="2">
    <source>
        <dbReference type="SAM" id="Phobius"/>
    </source>
</evidence>
<keyword evidence="2" id="KW-0472">Membrane</keyword>
<protein>
    <submittedName>
        <fullName evidence="3">Uncharacterized protein</fullName>
    </submittedName>
</protein>
<keyword evidence="4" id="KW-1185">Reference proteome</keyword>
<evidence type="ECO:0000313" key="4">
    <source>
        <dbReference type="Proteomes" id="UP001430953"/>
    </source>
</evidence>
<comment type="caution">
    <text evidence="3">The sequence shown here is derived from an EMBL/GenBank/DDBJ whole genome shotgun (WGS) entry which is preliminary data.</text>
</comment>
<keyword evidence="2" id="KW-1133">Transmembrane helix</keyword>
<proteinExistence type="predicted"/>
<dbReference type="AlphaFoldDB" id="A0AAW2EXI1"/>
<organism evidence="3 4">
    <name type="scientific">Cardiocondyla obscurior</name>
    <dbReference type="NCBI Taxonomy" id="286306"/>
    <lineage>
        <taxon>Eukaryota</taxon>
        <taxon>Metazoa</taxon>
        <taxon>Ecdysozoa</taxon>
        <taxon>Arthropoda</taxon>
        <taxon>Hexapoda</taxon>
        <taxon>Insecta</taxon>
        <taxon>Pterygota</taxon>
        <taxon>Neoptera</taxon>
        <taxon>Endopterygota</taxon>
        <taxon>Hymenoptera</taxon>
        <taxon>Apocrita</taxon>
        <taxon>Aculeata</taxon>
        <taxon>Formicoidea</taxon>
        <taxon>Formicidae</taxon>
        <taxon>Myrmicinae</taxon>
        <taxon>Cardiocondyla</taxon>
    </lineage>
</organism>
<feature type="compositionally biased region" description="Basic residues" evidence="1">
    <location>
        <begin position="268"/>
        <end position="303"/>
    </location>
</feature>
<keyword evidence="2" id="KW-0812">Transmembrane</keyword>
<accession>A0AAW2EXI1</accession>
<evidence type="ECO:0000256" key="1">
    <source>
        <dbReference type="SAM" id="MobiDB-lite"/>
    </source>
</evidence>
<evidence type="ECO:0000313" key="3">
    <source>
        <dbReference type="EMBL" id="KAL0106936.1"/>
    </source>
</evidence>
<feature type="compositionally biased region" description="Polar residues" evidence="1">
    <location>
        <begin position="146"/>
        <end position="159"/>
    </location>
</feature>
<feature type="compositionally biased region" description="Basic and acidic residues" evidence="1">
    <location>
        <begin position="317"/>
        <end position="327"/>
    </location>
</feature>
<feature type="region of interest" description="Disordered" evidence="1">
    <location>
        <begin position="141"/>
        <end position="166"/>
    </location>
</feature>
<dbReference type="Proteomes" id="UP001430953">
    <property type="component" value="Unassembled WGS sequence"/>
</dbReference>